<sequence>MSKLLINESPLQVQPSLAMAIGLNEAIFLQQLHYWMGASRHHRNGKKWVYNTYSDWLLQLKYLSLPTLKRTIKSLKDRGLLSVERFDKLRSNQVNYYAINYDVLAIIESNIAQAIDSIDQLKMSQSSSSNCTNALDQNEPIHQLKMSQSPLAQNEPILTREYQQTTHETTQEKKDVGKKTKSKFSLEQALNFELPEGIDRSLWIAYIEMRHAMKKMPTQKAVELAIGDLAKWGYEKANQSLKNSITSNWIGLFEPKQAVQTYATTYQSAAAKNSKTMNDHDAFFAKYGIGSEQQEIIDVNPVFAAVTWEGEQ</sequence>
<accession>A0A2W5RW39</accession>
<gene>
    <name evidence="1" type="ORF">DI542_01095</name>
</gene>
<reference evidence="1 2" key="1">
    <citation type="submission" date="2017-11" db="EMBL/GenBank/DDBJ databases">
        <title>Infants hospitalized years apart are colonized by the same room-sourced microbial strains.</title>
        <authorList>
            <person name="Brooks B."/>
            <person name="Olm M.R."/>
            <person name="Firek B.A."/>
            <person name="Baker R."/>
            <person name="Thomas B.C."/>
            <person name="Morowitz M.J."/>
            <person name="Banfield J.F."/>
        </authorList>
    </citation>
    <scope>NUCLEOTIDE SEQUENCE [LARGE SCALE GENOMIC DNA]</scope>
    <source>
        <strain evidence="1">S2_003_000_R3_20</strain>
    </source>
</reference>
<protein>
    <recommendedName>
        <fullName evidence="3">Replication protein</fullName>
    </recommendedName>
</protein>
<comment type="caution">
    <text evidence="1">The sequence shown here is derived from an EMBL/GenBank/DDBJ whole genome shotgun (WGS) entry which is preliminary data.</text>
</comment>
<dbReference type="Proteomes" id="UP000249282">
    <property type="component" value="Unassembled WGS sequence"/>
</dbReference>
<name>A0A2W5RW39_ACIJO</name>
<organism evidence="1 2">
    <name type="scientific">Acinetobacter johnsonii</name>
    <dbReference type="NCBI Taxonomy" id="40214"/>
    <lineage>
        <taxon>Bacteria</taxon>
        <taxon>Pseudomonadati</taxon>
        <taxon>Pseudomonadota</taxon>
        <taxon>Gammaproteobacteria</taxon>
        <taxon>Moraxellales</taxon>
        <taxon>Moraxellaceae</taxon>
        <taxon>Acinetobacter</taxon>
    </lineage>
</organism>
<dbReference type="EMBL" id="QFQJ01000003">
    <property type="protein sequence ID" value="PZQ93469.1"/>
    <property type="molecule type" value="Genomic_DNA"/>
</dbReference>
<evidence type="ECO:0000313" key="2">
    <source>
        <dbReference type="Proteomes" id="UP000249282"/>
    </source>
</evidence>
<evidence type="ECO:0008006" key="3">
    <source>
        <dbReference type="Google" id="ProtNLM"/>
    </source>
</evidence>
<dbReference type="AlphaFoldDB" id="A0A2W5RW39"/>
<evidence type="ECO:0000313" key="1">
    <source>
        <dbReference type="EMBL" id="PZQ93469.1"/>
    </source>
</evidence>
<proteinExistence type="predicted"/>